<dbReference type="InterPro" id="IPR003509">
    <property type="entry name" value="UPF0102_YraN-like"/>
</dbReference>
<evidence type="ECO:0000313" key="3">
    <source>
        <dbReference type="EMBL" id="WIY26428.1"/>
    </source>
</evidence>
<dbReference type="SUPFAM" id="SSF52980">
    <property type="entry name" value="Restriction endonuclease-like"/>
    <property type="match status" value="1"/>
</dbReference>
<evidence type="ECO:0000313" key="4">
    <source>
        <dbReference type="Proteomes" id="UP001238334"/>
    </source>
</evidence>
<dbReference type="PANTHER" id="PTHR34039:SF1">
    <property type="entry name" value="UPF0102 PROTEIN YRAN"/>
    <property type="match status" value="1"/>
</dbReference>
<dbReference type="EMBL" id="CP127247">
    <property type="protein sequence ID" value="WIY26428.1"/>
    <property type="molecule type" value="Genomic_DNA"/>
</dbReference>
<evidence type="ECO:0000256" key="2">
    <source>
        <dbReference type="HAMAP-Rule" id="MF_00048"/>
    </source>
</evidence>
<sequence length="126" mass="13619">MSGPRNRQHSGQRAYLAGAAAEDLVAKFYEQQGYSVAARRWRGDGGEIDLIFRQGAALVFVEVKQSKTTARAAARITPAQIERIYASAGQFLDTEPAGQLTESRFDVALVDGSGQIEIIENAFGQG</sequence>
<dbReference type="HAMAP" id="MF_00048">
    <property type="entry name" value="UPF0102"/>
    <property type="match status" value="1"/>
</dbReference>
<dbReference type="InterPro" id="IPR011335">
    <property type="entry name" value="Restrct_endonuc-II-like"/>
</dbReference>
<keyword evidence="4" id="KW-1185">Reference proteome</keyword>
<dbReference type="RefSeq" id="WP_270919375.1">
    <property type="nucleotide sequence ID" value="NZ_CP127247.1"/>
</dbReference>
<comment type="similarity">
    <text evidence="1 2">Belongs to the UPF0102 family.</text>
</comment>
<dbReference type="InterPro" id="IPR011856">
    <property type="entry name" value="tRNA_endonuc-like_dom_sf"/>
</dbReference>
<dbReference type="Gene3D" id="3.40.1350.10">
    <property type="match status" value="1"/>
</dbReference>
<accession>A0A9Y2L174</accession>
<dbReference type="Pfam" id="PF02021">
    <property type="entry name" value="UPF0102"/>
    <property type="match status" value="1"/>
</dbReference>
<name>A0A9Y2L174_9RHOB</name>
<dbReference type="AlphaFoldDB" id="A0A9Y2L174"/>
<dbReference type="Proteomes" id="UP001238334">
    <property type="component" value="Chromosome"/>
</dbReference>
<organism evidence="3 4">
    <name type="scientific">Parasedimentitalea psychrophila</name>
    <dbReference type="NCBI Taxonomy" id="2997337"/>
    <lineage>
        <taxon>Bacteria</taxon>
        <taxon>Pseudomonadati</taxon>
        <taxon>Pseudomonadota</taxon>
        <taxon>Alphaproteobacteria</taxon>
        <taxon>Rhodobacterales</taxon>
        <taxon>Paracoccaceae</taxon>
        <taxon>Parasedimentitalea</taxon>
    </lineage>
</organism>
<evidence type="ECO:0000256" key="1">
    <source>
        <dbReference type="ARBA" id="ARBA00006738"/>
    </source>
</evidence>
<protein>
    <recommendedName>
        <fullName evidence="2">UPF0102 protein QPJ95_05800</fullName>
    </recommendedName>
</protein>
<dbReference type="KEGG" id="ppso:QPJ95_05800"/>
<dbReference type="GO" id="GO:0003676">
    <property type="term" value="F:nucleic acid binding"/>
    <property type="evidence" value="ECO:0007669"/>
    <property type="project" value="InterPro"/>
</dbReference>
<proteinExistence type="inferred from homology"/>
<gene>
    <name evidence="3" type="ORF">QPJ95_05800</name>
</gene>
<reference evidence="3 4" key="1">
    <citation type="submission" date="2023-06" db="EMBL/GenBank/DDBJ databases">
        <title>Parasedimentitalea psychrophila sp. nov., a psychrophilic bacterium isolated from deep-sea sediment.</title>
        <authorList>
            <person name="Li A."/>
        </authorList>
    </citation>
    <scope>NUCLEOTIDE SEQUENCE [LARGE SCALE GENOMIC DNA]</scope>
    <source>
        <strain evidence="3 4">QS115</strain>
    </source>
</reference>
<dbReference type="PANTHER" id="PTHR34039">
    <property type="entry name" value="UPF0102 PROTEIN YRAN"/>
    <property type="match status" value="1"/>
</dbReference>